<dbReference type="OrthoDB" id="421112at2759"/>
<dbReference type="Proteomes" id="UP000654075">
    <property type="component" value="Unassembled WGS sequence"/>
</dbReference>
<dbReference type="EMBL" id="CAJNNW010031183">
    <property type="protein sequence ID" value="CAE8706360.1"/>
    <property type="molecule type" value="Genomic_DNA"/>
</dbReference>
<dbReference type="SUPFAM" id="SSF55144">
    <property type="entry name" value="LigT-like"/>
    <property type="match status" value="1"/>
</dbReference>
<gene>
    <name evidence="1" type="ORF">PGLA1383_LOCUS5619</name>
    <name evidence="2" type="ORF">PGLA2088_LOCUS34136</name>
</gene>
<name>A0A813KJW4_POLGL</name>
<sequence length="144" mass="15562">MQEEVALASQVTLLWSQLSFCGFELFPPGKMNLVVARFEPSPSLLQLREAVLSRCKEDGLSLPGSLFSPLEQEGAWSPHVTLGKIRATKSDVGAARCGAQMAVLAPTGALQPSGLTLLGERPPRAWCDWDGALTFRNPVVNEEL</sequence>
<evidence type="ECO:0000313" key="3">
    <source>
        <dbReference type="Proteomes" id="UP000626109"/>
    </source>
</evidence>
<dbReference type="EMBL" id="CAJNNV010002212">
    <property type="protein sequence ID" value="CAE8586772.1"/>
    <property type="molecule type" value="Genomic_DNA"/>
</dbReference>
<evidence type="ECO:0000313" key="4">
    <source>
        <dbReference type="Proteomes" id="UP000654075"/>
    </source>
</evidence>
<comment type="caution">
    <text evidence="2">The sequence shown here is derived from an EMBL/GenBank/DDBJ whole genome shotgun (WGS) entry which is preliminary data.</text>
</comment>
<proteinExistence type="predicted"/>
<dbReference type="Gene3D" id="3.90.1140.10">
    <property type="entry name" value="Cyclic phosphodiesterase"/>
    <property type="match status" value="1"/>
</dbReference>
<evidence type="ECO:0000313" key="2">
    <source>
        <dbReference type="EMBL" id="CAE8706360.1"/>
    </source>
</evidence>
<protein>
    <submittedName>
        <fullName evidence="2">Uncharacterized protein</fullName>
    </submittedName>
</protein>
<dbReference type="Proteomes" id="UP000626109">
    <property type="component" value="Unassembled WGS sequence"/>
</dbReference>
<dbReference type="InterPro" id="IPR009097">
    <property type="entry name" value="Cyclic_Pdiesterase"/>
</dbReference>
<evidence type="ECO:0000313" key="1">
    <source>
        <dbReference type="EMBL" id="CAE8586772.1"/>
    </source>
</evidence>
<keyword evidence="4" id="KW-1185">Reference proteome</keyword>
<dbReference type="AlphaFoldDB" id="A0A813KJW4"/>
<organism evidence="2 3">
    <name type="scientific">Polarella glacialis</name>
    <name type="common">Dinoflagellate</name>
    <dbReference type="NCBI Taxonomy" id="89957"/>
    <lineage>
        <taxon>Eukaryota</taxon>
        <taxon>Sar</taxon>
        <taxon>Alveolata</taxon>
        <taxon>Dinophyceae</taxon>
        <taxon>Suessiales</taxon>
        <taxon>Suessiaceae</taxon>
        <taxon>Polarella</taxon>
    </lineage>
</organism>
<reference evidence="2" key="1">
    <citation type="submission" date="2021-02" db="EMBL/GenBank/DDBJ databases">
        <authorList>
            <person name="Dougan E. K."/>
            <person name="Rhodes N."/>
            <person name="Thang M."/>
            <person name="Chan C."/>
        </authorList>
    </citation>
    <scope>NUCLEOTIDE SEQUENCE</scope>
</reference>
<accession>A0A813KJW4</accession>